<evidence type="ECO:0000313" key="1">
    <source>
        <dbReference type="EMBL" id="PIW15543.1"/>
    </source>
</evidence>
<organism evidence="1 2">
    <name type="scientific">bacterium (Candidatus Blackallbacteria) CG17_big_fil_post_rev_8_21_14_2_50_48_46</name>
    <dbReference type="NCBI Taxonomy" id="2014261"/>
    <lineage>
        <taxon>Bacteria</taxon>
        <taxon>Candidatus Blackallbacteria</taxon>
    </lineage>
</organism>
<protein>
    <submittedName>
        <fullName evidence="1">Uncharacterized protein</fullName>
    </submittedName>
</protein>
<name>A0A2M7G1H5_9BACT</name>
<accession>A0A2M7G1H5</accession>
<gene>
    <name evidence="1" type="ORF">COW36_16840</name>
</gene>
<dbReference type="EMBL" id="PFFQ01000051">
    <property type="protein sequence ID" value="PIW15543.1"/>
    <property type="molecule type" value="Genomic_DNA"/>
</dbReference>
<dbReference type="Proteomes" id="UP000231019">
    <property type="component" value="Unassembled WGS sequence"/>
</dbReference>
<reference evidence="1 2" key="1">
    <citation type="submission" date="2017-09" db="EMBL/GenBank/DDBJ databases">
        <title>Depth-based differentiation of microbial function through sediment-hosted aquifers and enrichment of novel symbionts in the deep terrestrial subsurface.</title>
        <authorList>
            <person name="Probst A.J."/>
            <person name="Ladd B."/>
            <person name="Jarett J.K."/>
            <person name="Geller-Mcgrath D.E."/>
            <person name="Sieber C.M."/>
            <person name="Emerson J.B."/>
            <person name="Anantharaman K."/>
            <person name="Thomas B.C."/>
            <person name="Malmstrom R."/>
            <person name="Stieglmeier M."/>
            <person name="Klingl A."/>
            <person name="Woyke T."/>
            <person name="Ryan C.M."/>
            <person name="Banfield J.F."/>
        </authorList>
    </citation>
    <scope>NUCLEOTIDE SEQUENCE [LARGE SCALE GENOMIC DNA]</scope>
    <source>
        <strain evidence="1">CG17_big_fil_post_rev_8_21_14_2_50_48_46</strain>
    </source>
</reference>
<comment type="caution">
    <text evidence="1">The sequence shown here is derived from an EMBL/GenBank/DDBJ whole genome shotgun (WGS) entry which is preliminary data.</text>
</comment>
<dbReference type="AlphaFoldDB" id="A0A2M7G1H5"/>
<evidence type="ECO:0000313" key="2">
    <source>
        <dbReference type="Proteomes" id="UP000231019"/>
    </source>
</evidence>
<sequence length="93" mass="10292">MNYRFSLAQNGPESGAGNSLVFVIMTSIQSISPLNPCGLDFRLHEGCEVKAQTPVLISNLKNLDISNTTMQIEKTCGHCQARSYFIWSVQLVK</sequence>
<proteinExistence type="predicted"/>